<evidence type="ECO:0000256" key="1">
    <source>
        <dbReference type="ARBA" id="ARBA00022679"/>
    </source>
</evidence>
<accession>A0A4Q1KLR1</accession>
<dbReference type="CDD" id="cd04301">
    <property type="entry name" value="NAT_SF"/>
    <property type="match status" value="1"/>
</dbReference>
<dbReference type="Proteomes" id="UP000290958">
    <property type="component" value="Unassembled WGS sequence"/>
</dbReference>
<evidence type="ECO:0000259" key="3">
    <source>
        <dbReference type="PROSITE" id="PS51186"/>
    </source>
</evidence>
<dbReference type="PROSITE" id="PS51186">
    <property type="entry name" value="GNAT"/>
    <property type="match status" value="1"/>
</dbReference>
<dbReference type="RefSeq" id="WP_082733461.1">
    <property type="nucleotide sequence ID" value="NZ_SBKP01000001.1"/>
</dbReference>
<comment type="caution">
    <text evidence="4">The sequence shown here is derived from an EMBL/GenBank/DDBJ whole genome shotgun (WGS) entry which is preliminary data.</text>
</comment>
<feature type="domain" description="N-acetyltransferase" evidence="3">
    <location>
        <begin position="2"/>
        <end position="145"/>
    </location>
</feature>
<sequence>MIEFRPLVSSDIGEAVKLWEACELTRPWNDPVADAERALGGPCSTIIGAFAAGHLIGTAMTGWDGHRGWIYYLGVDKDFRRWGIGRKLILHCEEWLGQFGAPKIQLMVRSENDAAARFYEAIGYEEDSFRLFYRRLGRSRSQSIRPAVIRGTKSGKS</sequence>
<dbReference type="GO" id="GO:0016747">
    <property type="term" value="F:acyltransferase activity, transferring groups other than amino-acyl groups"/>
    <property type="evidence" value="ECO:0007669"/>
    <property type="project" value="InterPro"/>
</dbReference>
<keyword evidence="1 4" id="KW-0808">Transferase</keyword>
<organism evidence="4 5">
    <name type="scientific">Sphingobium fluviale</name>
    <dbReference type="NCBI Taxonomy" id="2506423"/>
    <lineage>
        <taxon>Bacteria</taxon>
        <taxon>Pseudomonadati</taxon>
        <taxon>Pseudomonadota</taxon>
        <taxon>Alphaproteobacteria</taxon>
        <taxon>Sphingomonadales</taxon>
        <taxon>Sphingomonadaceae</taxon>
        <taxon>Sphingobium</taxon>
    </lineage>
</organism>
<dbReference type="InterPro" id="IPR050832">
    <property type="entry name" value="Bact_Acetyltransf"/>
</dbReference>
<dbReference type="InterPro" id="IPR000182">
    <property type="entry name" value="GNAT_dom"/>
</dbReference>
<keyword evidence="5" id="KW-1185">Reference proteome</keyword>
<dbReference type="AlphaFoldDB" id="A0A4Q1KLR1"/>
<dbReference type="PANTHER" id="PTHR43877">
    <property type="entry name" value="AMINOALKYLPHOSPHONATE N-ACETYLTRANSFERASE-RELATED-RELATED"/>
    <property type="match status" value="1"/>
</dbReference>
<keyword evidence="2" id="KW-0012">Acyltransferase</keyword>
<reference evidence="5" key="1">
    <citation type="submission" date="2019-01" db="EMBL/GenBank/DDBJ databases">
        <title>Cytophagaceae bacterium strain CAR-16.</title>
        <authorList>
            <person name="Chen W.-M."/>
        </authorList>
    </citation>
    <scope>NUCLEOTIDE SEQUENCE [LARGE SCALE GENOMIC DNA]</scope>
    <source>
        <strain evidence="5">CHR27</strain>
    </source>
</reference>
<dbReference type="InterPro" id="IPR016181">
    <property type="entry name" value="Acyl_CoA_acyltransferase"/>
</dbReference>
<dbReference type="EMBL" id="SBKP01000001">
    <property type="protein sequence ID" value="RXR30901.1"/>
    <property type="molecule type" value="Genomic_DNA"/>
</dbReference>
<dbReference type="NCBIfam" id="NF002959">
    <property type="entry name" value="PRK03624.1"/>
    <property type="match status" value="1"/>
</dbReference>
<evidence type="ECO:0000313" key="4">
    <source>
        <dbReference type="EMBL" id="RXR30901.1"/>
    </source>
</evidence>
<proteinExistence type="predicted"/>
<dbReference type="Pfam" id="PF00583">
    <property type="entry name" value="Acetyltransf_1"/>
    <property type="match status" value="1"/>
</dbReference>
<protein>
    <submittedName>
        <fullName evidence="4">GNAT family acetyltransferase</fullName>
    </submittedName>
</protein>
<evidence type="ECO:0000256" key="2">
    <source>
        <dbReference type="ARBA" id="ARBA00023315"/>
    </source>
</evidence>
<name>A0A4Q1KLR1_9SPHN</name>
<dbReference type="Gene3D" id="3.40.630.30">
    <property type="match status" value="1"/>
</dbReference>
<evidence type="ECO:0000313" key="5">
    <source>
        <dbReference type="Proteomes" id="UP000290958"/>
    </source>
</evidence>
<gene>
    <name evidence="4" type="ORF">EQG66_01025</name>
</gene>
<dbReference type="OrthoDB" id="1821130at2"/>
<dbReference type="SUPFAM" id="SSF55729">
    <property type="entry name" value="Acyl-CoA N-acyltransferases (Nat)"/>
    <property type="match status" value="1"/>
</dbReference>